<feature type="compositionally biased region" description="Pro residues" evidence="10">
    <location>
        <begin position="627"/>
        <end position="636"/>
    </location>
</feature>
<feature type="compositionally biased region" description="Low complexity" evidence="10">
    <location>
        <begin position="22"/>
        <end position="34"/>
    </location>
</feature>
<dbReference type="GO" id="GO:0017053">
    <property type="term" value="C:transcription repressor complex"/>
    <property type="evidence" value="ECO:0007669"/>
    <property type="project" value="TreeGrafter"/>
</dbReference>
<comment type="caution">
    <text evidence="11">The sequence shown here is derived from an EMBL/GenBank/DDBJ whole genome shotgun (WGS) entry which is preliminary data.</text>
</comment>
<dbReference type="FunFam" id="1.25.40.10:FF:000078">
    <property type="entry name" value="Transcriptional corepressor Cyc8"/>
    <property type="match status" value="1"/>
</dbReference>
<feature type="compositionally biased region" description="Pro residues" evidence="10">
    <location>
        <begin position="455"/>
        <end position="465"/>
    </location>
</feature>
<keyword evidence="5" id="KW-0805">Transcription regulation</keyword>
<feature type="compositionally biased region" description="Polar residues" evidence="10">
    <location>
        <begin position="416"/>
        <end position="425"/>
    </location>
</feature>
<dbReference type="InterPro" id="IPR011990">
    <property type="entry name" value="TPR-like_helical_dom_sf"/>
</dbReference>
<evidence type="ECO:0000256" key="10">
    <source>
        <dbReference type="SAM" id="MobiDB-lite"/>
    </source>
</evidence>
<evidence type="ECO:0000256" key="4">
    <source>
        <dbReference type="ARBA" id="ARBA00022803"/>
    </source>
</evidence>
<evidence type="ECO:0000256" key="7">
    <source>
        <dbReference type="ARBA" id="ARBA00023242"/>
    </source>
</evidence>
<feature type="repeat" description="TPR" evidence="9">
    <location>
        <begin position="333"/>
        <end position="366"/>
    </location>
</feature>
<evidence type="ECO:0000256" key="5">
    <source>
        <dbReference type="ARBA" id="ARBA00023015"/>
    </source>
</evidence>
<keyword evidence="4 9" id="KW-0802">TPR repeat</keyword>
<dbReference type="SMART" id="SM00028">
    <property type="entry name" value="TPR"/>
    <property type="match status" value="10"/>
</dbReference>
<dbReference type="Pfam" id="PF13432">
    <property type="entry name" value="TPR_16"/>
    <property type="match status" value="1"/>
</dbReference>
<feature type="compositionally biased region" description="Basic and acidic residues" evidence="10">
    <location>
        <begin position="809"/>
        <end position="828"/>
    </location>
</feature>
<feature type="compositionally biased region" description="Low complexity" evidence="10">
    <location>
        <begin position="527"/>
        <end position="538"/>
    </location>
</feature>
<name>A0A9P6GMR3_9PLEO</name>
<feature type="repeat" description="TPR" evidence="9">
    <location>
        <begin position="190"/>
        <end position="223"/>
    </location>
</feature>
<feature type="repeat" description="TPR" evidence="9">
    <location>
        <begin position="227"/>
        <end position="260"/>
    </location>
</feature>
<dbReference type="PANTHER" id="PTHR14017">
    <property type="entry name" value="LYSINE-SPECIFIC DEMETHYLASE"/>
    <property type="match status" value="1"/>
</dbReference>
<protein>
    <submittedName>
        <fullName evidence="11">Transcriptional corepressor cyc8</fullName>
    </submittedName>
</protein>
<feature type="compositionally biased region" description="Low complexity" evidence="10">
    <location>
        <begin position="444"/>
        <end position="454"/>
    </location>
</feature>
<dbReference type="GO" id="GO:0000122">
    <property type="term" value="P:negative regulation of transcription by RNA polymerase II"/>
    <property type="evidence" value="ECO:0007669"/>
    <property type="project" value="TreeGrafter"/>
</dbReference>
<evidence type="ECO:0000256" key="1">
    <source>
        <dbReference type="ARBA" id="ARBA00004123"/>
    </source>
</evidence>
<evidence type="ECO:0000256" key="8">
    <source>
        <dbReference type="ARBA" id="ARBA00061082"/>
    </source>
</evidence>
<gene>
    <name evidence="11" type="ORF">PMIN01_03541</name>
</gene>
<dbReference type="OrthoDB" id="418911at2759"/>
<organism evidence="11 12">
    <name type="scientific">Paraphaeosphaeria minitans</name>
    <dbReference type="NCBI Taxonomy" id="565426"/>
    <lineage>
        <taxon>Eukaryota</taxon>
        <taxon>Fungi</taxon>
        <taxon>Dikarya</taxon>
        <taxon>Ascomycota</taxon>
        <taxon>Pezizomycotina</taxon>
        <taxon>Dothideomycetes</taxon>
        <taxon>Pleosporomycetidae</taxon>
        <taxon>Pleosporales</taxon>
        <taxon>Massarineae</taxon>
        <taxon>Didymosphaeriaceae</taxon>
        <taxon>Paraphaeosphaeria</taxon>
    </lineage>
</organism>
<dbReference type="PROSITE" id="PS50293">
    <property type="entry name" value="TPR_REGION"/>
    <property type="match status" value="2"/>
</dbReference>
<dbReference type="Gene3D" id="1.25.40.10">
    <property type="entry name" value="Tetratricopeptide repeat domain"/>
    <property type="match status" value="3"/>
</dbReference>
<feature type="region of interest" description="Disordered" evidence="10">
    <location>
        <begin position="416"/>
        <end position="870"/>
    </location>
</feature>
<evidence type="ECO:0000256" key="2">
    <source>
        <dbReference type="ARBA" id="ARBA00022491"/>
    </source>
</evidence>
<dbReference type="PROSITE" id="PS50005">
    <property type="entry name" value="TPR"/>
    <property type="match status" value="7"/>
</dbReference>
<dbReference type="Pfam" id="PF12895">
    <property type="entry name" value="ANAPC3"/>
    <property type="match status" value="1"/>
</dbReference>
<feature type="region of interest" description="Disordered" evidence="10">
    <location>
        <begin position="1"/>
        <end position="41"/>
    </location>
</feature>
<dbReference type="AlphaFoldDB" id="A0A9P6GMR3"/>
<evidence type="ECO:0000256" key="3">
    <source>
        <dbReference type="ARBA" id="ARBA00022737"/>
    </source>
</evidence>
<dbReference type="GO" id="GO:0031490">
    <property type="term" value="F:chromatin DNA binding"/>
    <property type="evidence" value="ECO:0007669"/>
    <property type="project" value="TreeGrafter"/>
</dbReference>
<feature type="compositionally biased region" description="Polar residues" evidence="10">
    <location>
        <begin position="1"/>
        <end position="11"/>
    </location>
</feature>
<proteinExistence type="inferred from homology"/>
<feature type="compositionally biased region" description="Basic and acidic residues" evidence="10">
    <location>
        <begin position="723"/>
        <end position="750"/>
    </location>
</feature>
<comment type="subcellular location">
    <subcellularLocation>
        <location evidence="1">Nucleus</location>
    </subcellularLocation>
</comment>
<feature type="repeat" description="TPR" evidence="9">
    <location>
        <begin position="299"/>
        <end position="332"/>
    </location>
</feature>
<dbReference type="Pfam" id="PF00515">
    <property type="entry name" value="TPR_1"/>
    <property type="match status" value="1"/>
</dbReference>
<keyword evidence="12" id="KW-1185">Reference proteome</keyword>
<keyword evidence="3" id="KW-0677">Repeat</keyword>
<keyword evidence="6" id="KW-0804">Transcription</keyword>
<dbReference type="GO" id="GO:0005634">
    <property type="term" value="C:nucleus"/>
    <property type="evidence" value="ECO:0007669"/>
    <property type="project" value="UniProtKB-SubCell"/>
</dbReference>
<sequence>MASHQQPSPTTGMPPHHGGPHLGHPQPNGHPQHMSQPKTPAQYLQQLTESVWTNLGSLSEQMQDLDGAMQCYEQALKHNQWSIPAMQGIACILRARDQFPHAVEYLRTILKVDPANGDVWGSLGHCYLMMDDLQQAYSAYQQALYHLSDPKEPKLWYGIGILYDRYGSLEHAEEAFSQVMRMEPNFEKANEIYFRLGIIYKQQQKFNQSLDCFKYIVTNPPRPLTEEDIWFQIGHVYEQQKEFDSAKAAYRRVLERDPNHAKVLQQLGWLHHQQSSNYASQEQAIEYLEKSVASDQTDAQSWYLLGRCYMSQQKYPKAYEAYQQAVYRDGRNPTFWCSIGVLYYQINQYRDALDAYSRAIRLNPNISEVWYDLGTLYESCNNQTADALDAYQRAADLDPSNVHIKARLQLLQNGQTTAGMPNQGSAPAPQDVHPQAYQPASIHGPAAPQWGAPQPQQPPQGPAPPALGASEWNRPLAQIREPGLPPQQLNPYDQREGIRPPAQHAAQRPPSPLKQEPMRPYQESSRPPTNGPGLSGPNGPLGPPPPGGMRRGLSPSPKTHHAAPSPYHPPPPQLTPQASQAQPHLPPHQQQQSLQQQQQQQQQQQGPPPPPPNRISNPNYGAHANNGPPPPPPPPTGLSGPTQGPPQYPRIGSPAPEVRPIVENNRAVSPRNGYPAQFHHPDSSAASGIASGAPPPASALAAAEQAARDREDRPPTAPPKRHREWEDGDHPHPKPPTNDEKRQKLEEPHSRRPSPPHRMSSPQVPRHSPQDGADPRRFNDGYHPSEAAHHPPSLPSMSTPQPMPPRMSETPKHERPEHHEPAARHVEVDENYDDDGEESKPAAAKSERSSPRGASTNGASHAPTPVESKP</sequence>
<dbReference type="Proteomes" id="UP000756921">
    <property type="component" value="Unassembled WGS sequence"/>
</dbReference>
<feature type="repeat" description="TPR" evidence="9">
    <location>
        <begin position="49"/>
        <end position="82"/>
    </location>
</feature>
<evidence type="ECO:0000256" key="6">
    <source>
        <dbReference type="ARBA" id="ARBA00023163"/>
    </source>
</evidence>
<dbReference type="FunFam" id="1.25.40.10:FF:000403">
    <property type="entry name" value="General transcriptional repressor, putative"/>
    <property type="match status" value="1"/>
</dbReference>
<evidence type="ECO:0000313" key="11">
    <source>
        <dbReference type="EMBL" id="KAF9738258.1"/>
    </source>
</evidence>
<dbReference type="SUPFAM" id="SSF48452">
    <property type="entry name" value="TPR-like"/>
    <property type="match status" value="2"/>
</dbReference>
<feature type="compositionally biased region" description="Low complexity" evidence="10">
    <location>
        <begin position="499"/>
        <end position="508"/>
    </location>
</feature>
<feature type="repeat" description="TPR" evidence="9">
    <location>
        <begin position="153"/>
        <end position="186"/>
    </location>
</feature>
<dbReference type="PANTHER" id="PTHR14017:SF1">
    <property type="entry name" value="LD02225P"/>
    <property type="match status" value="1"/>
</dbReference>
<evidence type="ECO:0000256" key="9">
    <source>
        <dbReference type="PROSITE-ProRule" id="PRU00339"/>
    </source>
</evidence>
<dbReference type="Pfam" id="PF13181">
    <property type="entry name" value="TPR_8"/>
    <property type="match status" value="1"/>
</dbReference>
<feature type="compositionally biased region" description="Low complexity" evidence="10">
    <location>
        <begin position="683"/>
        <end position="705"/>
    </location>
</feature>
<accession>A0A9P6GMR3</accession>
<comment type="similarity">
    <text evidence="8">Belongs to the CYC8/SSN6 family.</text>
</comment>
<dbReference type="InterPro" id="IPR019734">
    <property type="entry name" value="TPR_rpt"/>
</dbReference>
<feature type="compositionally biased region" description="Low complexity" evidence="10">
    <location>
        <begin position="551"/>
        <end position="565"/>
    </location>
</feature>
<keyword evidence="2" id="KW-0678">Repressor</keyword>
<feature type="compositionally biased region" description="Low complexity" evidence="10">
    <location>
        <begin position="575"/>
        <end position="605"/>
    </location>
</feature>
<feature type="repeat" description="TPR" evidence="9">
    <location>
        <begin position="117"/>
        <end position="150"/>
    </location>
</feature>
<dbReference type="EMBL" id="WJXW01000003">
    <property type="protein sequence ID" value="KAF9738258.1"/>
    <property type="molecule type" value="Genomic_DNA"/>
</dbReference>
<dbReference type="GO" id="GO:0000978">
    <property type="term" value="F:RNA polymerase II cis-regulatory region sequence-specific DNA binding"/>
    <property type="evidence" value="ECO:0007669"/>
    <property type="project" value="TreeGrafter"/>
</dbReference>
<keyword evidence="7" id="KW-0539">Nucleus</keyword>
<evidence type="ECO:0000313" key="12">
    <source>
        <dbReference type="Proteomes" id="UP000756921"/>
    </source>
</evidence>
<reference evidence="11" key="1">
    <citation type="journal article" date="2020" name="Mol. Plant Microbe Interact.">
        <title>Genome Sequence of the Biocontrol Agent Coniothyrium minitans strain Conio (IMI 134523).</title>
        <authorList>
            <person name="Patel D."/>
            <person name="Shittu T.A."/>
            <person name="Baroncelli R."/>
            <person name="Muthumeenakshi S."/>
            <person name="Osborne T.H."/>
            <person name="Janganan T.K."/>
            <person name="Sreenivasaprasad S."/>
        </authorList>
    </citation>
    <scope>NUCLEOTIDE SEQUENCE</scope>
    <source>
        <strain evidence="11">Conio</strain>
    </source>
</reference>
<dbReference type="InterPro" id="IPR051630">
    <property type="entry name" value="Corepressor-Demethylase"/>
</dbReference>